<dbReference type="InterPro" id="IPR011053">
    <property type="entry name" value="Single_hybrid_motif"/>
</dbReference>
<dbReference type="InterPro" id="IPR001882">
    <property type="entry name" value="Biotin_BS"/>
</dbReference>
<evidence type="ECO:0000256" key="8">
    <source>
        <dbReference type="ARBA" id="ARBA00023267"/>
    </source>
</evidence>
<feature type="domain" description="Lipoyl-binding" evidence="11">
    <location>
        <begin position="60"/>
        <end position="136"/>
    </location>
</feature>
<evidence type="ECO:0000256" key="9">
    <source>
        <dbReference type="RuleBase" id="RU364072"/>
    </source>
</evidence>
<feature type="compositionally biased region" description="Low complexity" evidence="10">
    <location>
        <begin position="41"/>
        <end position="50"/>
    </location>
</feature>
<dbReference type="PANTHER" id="PTHR45266:SF3">
    <property type="entry name" value="OXALOACETATE DECARBOXYLASE ALPHA CHAIN"/>
    <property type="match status" value="1"/>
</dbReference>
<reference evidence="12 13" key="1">
    <citation type="submission" date="2021-03" db="EMBL/GenBank/DDBJ databases">
        <title>Novel species identification of genus Shewanella.</title>
        <authorList>
            <person name="Liu G."/>
            <person name="Zhang Q."/>
        </authorList>
    </citation>
    <scope>NUCLEOTIDE SEQUENCE [LARGE SCALE GENOMIC DNA]</scope>
    <source>
        <strain evidence="12 13">FJAT-52962</strain>
    </source>
</reference>
<dbReference type="CDD" id="cd06850">
    <property type="entry name" value="biotinyl_domain"/>
    <property type="match status" value="1"/>
</dbReference>
<evidence type="ECO:0000259" key="11">
    <source>
        <dbReference type="PROSITE" id="PS50968"/>
    </source>
</evidence>
<keyword evidence="4 9" id="KW-0444">Lipid biosynthesis</keyword>
<dbReference type="EMBL" id="CP071502">
    <property type="protein sequence ID" value="QSX36880.1"/>
    <property type="molecule type" value="Genomic_DNA"/>
</dbReference>
<dbReference type="PANTHER" id="PTHR45266">
    <property type="entry name" value="OXALOACETATE DECARBOXYLASE ALPHA CHAIN"/>
    <property type="match status" value="1"/>
</dbReference>
<keyword evidence="7 9" id="KW-0275">Fatty acid biosynthesis</keyword>
<dbReference type="InterPro" id="IPR001249">
    <property type="entry name" value="AcCoA_biotinCC"/>
</dbReference>
<dbReference type="Proteomes" id="UP000663207">
    <property type="component" value="Chromosome"/>
</dbReference>
<keyword evidence="6 9" id="KW-0443">Lipid metabolism</keyword>
<keyword evidence="13" id="KW-1185">Reference proteome</keyword>
<evidence type="ECO:0000256" key="5">
    <source>
        <dbReference type="ARBA" id="ARBA00022832"/>
    </source>
</evidence>
<evidence type="ECO:0000256" key="2">
    <source>
        <dbReference type="ARBA" id="ARBA00005194"/>
    </source>
</evidence>
<dbReference type="PROSITE" id="PS00188">
    <property type="entry name" value="BIOTIN"/>
    <property type="match status" value="1"/>
</dbReference>
<evidence type="ECO:0000256" key="1">
    <source>
        <dbReference type="ARBA" id="ARBA00003761"/>
    </source>
</evidence>
<evidence type="ECO:0000313" key="12">
    <source>
        <dbReference type="EMBL" id="QSX36880.1"/>
    </source>
</evidence>
<feature type="region of interest" description="Disordered" evidence="10">
    <location>
        <begin position="34"/>
        <end position="62"/>
    </location>
</feature>
<dbReference type="SUPFAM" id="SSF51230">
    <property type="entry name" value="Single hybrid motif"/>
    <property type="match status" value="1"/>
</dbReference>
<dbReference type="Gene3D" id="2.40.50.100">
    <property type="match status" value="1"/>
</dbReference>
<keyword evidence="8 9" id="KW-0092">Biotin</keyword>
<evidence type="ECO:0000256" key="6">
    <source>
        <dbReference type="ARBA" id="ARBA00023098"/>
    </source>
</evidence>
<dbReference type="PRINTS" id="PR01071">
    <property type="entry name" value="ACOABIOTINCC"/>
</dbReference>
<dbReference type="NCBIfam" id="TIGR00531">
    <property type="entry name" value="BCCP"/>
    <property type="match status" value="1"/>
</dbReference>
<organism evidence="12 13">
    <name type="scientific">Shewanella sedimentimangrovi</name>
    <dbReference type="NCBI Taxonomy" id="2814293"/>
    <lineage>
        <taxon>Bacteria</taxon>
        <taxon>Pseudomonadati</taxon>
        <taxon>Pseudomonadota</taxon>
        <taxon>Gammaproteobacteria</taxon>
        <taxon>Alteromonadales</taxon>
        <taxon>Shewanellaceae</taxon>
        <taxon>Shewanella</taxon>
    </lineage>
</organism>
<evidence type="ECO:0000256" key="10">
    <source>
        <dbReference type="SAM" id="MobiDB-lite"/>
    </source>
</evidence>
<gene>
    <name evidence="12" type="primary">accB</name>
    <name evidence="12" type="ORF">JYB85_16680</name>
</gene>
<evidence type="ECO:0000256" key="7">
    <source>
        <dbReference type="ARBA" id="ARBA00023160"/>
    </source>
</evidence>
<dbReference type="InterPro" id="IPR000089">
    <property type="entry name" value="Biotin_lipoyl"/>
</dbReference>
<accession>A0ABX7R0Z8</accession>
<dbReference type="PROSITE" id="PS50968">
    <property type="entry name" value="BIOTINYL_LIPOYL"/>
    <property type="match status" value="1"/>
</dbReference>
<evidence type="ECO:0000313" key="13">
    <source>
        <dbReference type="Proteomes" id="UP000663207"/>
    </source>
</evidence>
<evidence type="ECO:0000256" key="3">
    <source>
        <dbReference type="ARBA" id="ARBA00017562"/>
    </source>
</evidence>
<comment type="function">
    <text evidence="1 9">This protein is a component of the acetyl coenzyme A carboxylase complex; first, biotin carboxylase catalyzes the carboxylation of the carrier protein and then the transcarboxylase transfers the carboxyl group to form malonyl-CoA.</text>
</comment>
<dbReference type="RefSeq" id="WP_207380183.1">
    <property type="nucleotide sequence ID" value="NZ_CP071502.1"/>
</dbReference>
<proteinExistence type="predicted"/>
<dbReference type="InterPro" id="IPR050709">
    <property type="entry name" value="Biotin_Carboxyl_Carrier/Decarb"/>
</dbReference>
<evidence type="ECO:0000256" key="4">
    <source>
        <dbReference type="ARBA" id="ARBA00022516"/>
    </source>
</evidence>
<dbReference type="Pfam" id="PF00364">
    <property type="entry name" value="Biotin_lipoyl"/>
    <property type="match status" value="1"/>
</dbReference>
<sequence length="140" mass="15157">MDIRKIKKLIEMVTEAGIQELEVKEGETSVRIVRQGNQGTAAIPAAQQPAPKTPQPSDGRQRVLSPMVGTFYRGPSPEAKPFVELGTQVSRGDTLAVIEAMKMLNQIAADCDGVVSAILVDNGATVEFDQPLFILEPLRE</sequence>
<name>A0ABX7R0Z8_9GAMM</name>
<protein>
    <recommendedName>
        <fullName evidence="3 9">Biotin carboxyl carrier protein of acetyl-CoA carboxylase</fullName>
    </recommendedName>
</protein>
<keyword evidence="5 9" id="KW-0276">Fatty acid metabolism</keyword>
<comment type="pathway">
    <text evidence="2 9">Lipid metabolism; fatty acid biosynthesis.</text>
</comment>